<dbReference type="InterPro" id="IPR042175">
    <property type="entry name" value="Cell/Rod_MreC_2"/>
</dbReference>
<gene>
    <name evidence="7" type="ORF">COW88_03060</name>
</gene>
<evidence type="ECO:0000313" key="7">
    <source>
        <dbReference type="EMBL" id="PIP73106.1"/>
    </source>
</evidence>
<sequence>MKMSFLRFNSLNRRSRTRIPSLVFAGAFAAIILIAVFIRTLESGVMSFGASVLKAETALKQTAATFEAALLADKQTLFEENKDLKKRLGEANAKLWSFTLLEKENRELKALLGRNMGDTDSETVLATVLASPPRSTYGTLVLDIGARHGITRGALVFLGGNLALGTISDVFNETAKVLLYSAAGREVNAMLGDAPFPVKARGRGSEFEINIPRGTDIKEGDLLRLPGIMPIIIGVVRAVEDEPTKSFVRVLAGLPANIYALETVLVRPHFITDTDETRAETQNESNKEAYP</sequence>
<dbReference type="GO" id="GO:0008360">
    <property type="term" value="P:regulation of cell shape"/>
    <property type="evidence" value="ECO:0007669"/>
    <property type="project" value="UniProtKB-KW"/>
</dbReference>
<dbReference type="PANTHER" id="PTHR34138">
    <property type="entry name" value="CELL SHAPE-DETERMINING PROTEIN MREC"/>
    <property type="match status" value="1"/>
</dbReference>
<dbReference type="Proteomes" id="UP000230638">
    <property type="component" value="Unassembled WGS sequence"/>
</dbReference>
<dbReference type="Gene3D" id="2.40.10.340">
    <property type="entry name" value="Rod shape-determining protein MreC, domain 1"/>
    <property type="match status" value="1"/>
</dbReference>
<feature type="transmembrane region" description="Helical" evidence="5">
    <location>
        <begin position="21"/>
        <end position="38"/>
    </location>
</feature>
<comment type="caution">
    <text evidence="7">The sequence shown here is derived from an EMBL/GenBank/DDBJ whole genome shotgun (WGS) entry which is preliminary data.</text>
</comment>
<evidence type="ECO:0000259" key="6">
    <source>
        <dbReference type="Pfam" id="PF04085"/>
    </source>
</evidence>
<evidence type="ECO:0000256" key="5">
    <source>
        <dbReference type="SAM" id="Phobius"/>
    </source>
</evidence>
<reference evidence="7 8" key="1">
    <citation type="submission" date="2017-09" db="EMBL/GenBank/DDBJ databases">
        <title>Depth-based differentiation of microbial function through sediment-hosted aquifers and enrichment of novel symbionts in the deep terrestrial subsurface.</title>
        <authorList>
            <person name="Probst A.J."/>
            <person name="Ladd B."/>
            <person name="Jarett J.K."/>
            <person name="Geller-Mcgrath D.E."/>
            <person name="Sieber C.M."/>
            <person name="Emerson J.B."/>
            <person name="Anantharaman K."/>
            <person name="Thomas B.C."/>
            <person name="Malmstrom R."/>
            <person name="Stieglmeier M."/>
            <person name="Klingl A."/>
            <person name="Woyke T."/>
            <person name="Ryan C.M."/>
            <person name="Banfield J.F."/>
        </authorList>
    </citation>
    <scope>NUCLEOTIDE SEQUENCE [LARGE SCALE GENOMIC DNA]</scope>
    <source>
        <strain evidence="7">CG22_combo_CG10-13_8_21_14_all_47_15</strain>
    </source>
</reference>
<comment type="similarity">
    <text evidence="1">Belongs to the MreC family.</text>
</comment>
<evidence type="ECO:0000256" key="3">
    <source>
        <dbReference type="ARBA" id="ARBA00022960"/>
    </source>
</evidence>
<evidence type="ECO:0000256" key="1">
    <source>
        <dbReference type="ARBA" id="ARBA00009369"/>
    </source>
</evidence>
<dbReference type="Pfam" id="PF04085">
    <property type="entry name" value="MreC"/>
    <property type="match status" value="1"/>
</dbReference>
<proteinExistence type="inferred from homology"/>
<dbReference type="InterPro" id="IPR055342">
    <property type="entry name" value="MreC_beta-barrel_core"/>
</dbReference>
<dbReference type="GO" id="GO:0005886">
    <property type="term" value="C:plasma membrane"/>
    <property type="evidence" value="ECO:0007669"/>
    <property type="project" value="TreeGrafter"/>
</dbReference>
<dbReference type="EMBL" id="PCTL01000030">
    <property type="protein sequence ID" value="PIP73106.1"/>
    <property type="molecule type" value="Genomic_DNA"/>
</dbReference>
<keyword evidence="5" id="KW-1133">Transmembrane helix</keyword>
<evidence type="ECO:0000256" key="2">
    <source>
        <dbReference type="ARBA" id="ARBA00013855"/>
    </source>
</evidence>
<dbReference type="AlphaFoldDB" id="A0A2H0CTC2"/>
<dbReference type="InterPro" id="IPR007221">
    <property type="entry name" value="MreC"/>
</dbReference>
<accession>A0A2H0CTC2</accession>
<dbReference type="PANTHER" id="PTHR34138:SF1">
    <property type="entry name" value="CELL SHAPE-DETERMINING PROTEIN MREC"/>
    <property type="match status" value="1"/>
</dbReference>
<feature type="domain" description="Rod shape-determining protein MreC beta-barrel core" evidence="6">
    <location>
        <begin position="128"/>
        <end position="266"/>
    </location>
</feature>
<keyword evidence="5" id="KW-0472">Membrane</keyword>
<name>A0A2H0CTC2_9BACT</name>
<organism evidence="7 8">
    <name type="scientific">Candidatus Lloydbacteria bacterium CG22_combo_CG10-13_8_21_14_all_47_15</name>
    <dbReference type="NCBI Taxonomy" id="1974635"/>
    <lineage>
        <taxon>Bacteria</taxon>
        <taxon>Candidatus Lloydiibacteriota</taxon>
    </lineage>
</organism>
<evidence type="ECO:0000256" key="4">
    <source>
        <dbReference type="ARBA" id="ARBA00032089"/>
    </source>
</evidence>
<dbReference type="Gene3D" id="2.40.10.350">
    <property type="entry name" value="Rod shape-determining protein MreC, domain 2"/>
    <property type="match status" value="1"/>
</dbReference>
<evidence type="ECO:0000313" key="8">
    <source>
        <dbReference type="Proteomes" id="UP000230638"/>
    </source>
</evidence>
<dbReference type="InterPro" id="IPR042177">
    <property type="entry name" value="Cell/Rod_1"/>
</dbReference>
<protein>
    <recommendedName>
        <fullName evidence="2">Cell shape-determining protein MreC</fullName>
    </recommendedName>
    <alternativeName>
        <fullName evidence="4">Cell shape protein MreC</fullName>
    </alternativeName>
</protein>
<keyword evidence="5" id="KW-0812">Transmembrane</keyword>
<keyword evidence="3" id="KW-0133">Cell shape</keyword>